<dbReference type="InterPro" id="IPR033116">
    <property type="entry name" value="TRYPSIN_SER"/>
</dbReference>
<dbReference type="FunFam" id="2.40.10.10:FF:000062">
    <property type="entry name" value="mannan-binding lectin serine protease 1 isoform X1"/>
    <property type="match status" value="1"/>
</dbReference>
<dbReference type="InterPro" id="IPR035914">
    <property type="entry name" value="Sperma_CUB_dom_sf"/>
</dbReference>
<keyword evidence="7 20" id="KW-0479">Metal-binding</keyword>
<feature type="disulfide bond" description="Interchain (between heavy and light chains)" evidence="18">
    <location>
        <begin position="434"/>
        <end position="570"/>
    </location>
</feature>
<dbReference type="InterPro" id="IPR000436">
    <property type="entry name" value="Sushi_SCR_CCP_dom"/>
</dbReference>
<dbReference type="PROSITE" id="PS01187">
    <property type="entry name" value="EGF_CA"/>
    <property type="match status" value="1"/>
</dbReference>
<dbReference type="GO" id="GO:0030246">
    <property type="term" value="F:carbohydrate binding"/>
    <property type="evidence" value="ECO:0007669"/>
    <property type="project" value="UniProtKB-KW"/>
</dbReference>
<keyword evidence="14" id="KW-0391">Immunity</keyword>
<feature type="disulfide bond" evidence="18">
    <location>
        <begin position="71"/>
        <end position="89"/>
    </location>
</feature>
<dbReference type="CDD" id="cd00041">
    <property type="entry name" value="CUB"/>
    <property type="match status" value="2"/>
</dbReference>
<evidence type="ECO:0000256" key="10">
    <source>
        <dbReference type="ARBA" id="ARBA00022801"/>
    </source>
</evidence>
<keyword evidence="16 19" id="KW-0379">Hydroxylation</keyword>
<feature type="binding site" evidence="20">
    <location>
        <position position="66"/>
    </location>
    <ligand>
        <name>Ca(2+)</name>
        <dbReference type="ChEBI" id="CHEBI:29108"/>
        <label>1</label>
    </ligand>
</feature>
<feature type="domain" description="Sushi" evidence="26">
    <location>
        <begin position="363"/>
        <end position="432"/>
    </location>
</feature>
<feature type="binding site" evidence="20">
    <location>
        <position position="158"/>
    </location>
    <ligand>
        <name>Ca(2+)</name>
        <dbReference type="ChEBI" id="CHEBI:29108"/>
        <label>2</label>
    </ligand>
</feature>
<dbReference type="Pfam" id="PF00431">
    <property type="entry name" value="CUB"/>
    <property type="match status" value="2"/>
</dbReference>
<evidence type="ECO:0000256" key="12">
    <source>
        <dbReference type="ARBA" id="ARBA00022825"/>
    </source>
</evidence>
<feature type="binding site" evidence="20">
    <location>
        <position position="243"/>
    </location>
    <ligand>
        <name>Ca(2+)</name>
        <dbReference type="ChEBI" id="CHEBI:29108"/>
        <label>3</label>
    </ligand>
</feature>
<dbReference type="SUPFAM" id="SSF57196">
    <property type="entry name" value="EGF/Laminin"/>
    <property type="match status" value="1"/>
</dbReference>
<dbReference type="Gene3D" id="2.10.70.10">
    <property type="entry name" value="Complement Module, domain 1"/>
    <property type="match status" value="2"/>
</dbReference>
<keyword evidence="10" id="KW-0378">Hydrolase</keyword>
<keyword evidence="9" id="KW-0677">Repeat</keyword>
<feature type="domain" description="Peptidase S1" evidence="25">
    <location>
        <begin position="448"/>
        <end position="715"/>
    </location>
</feature>
<evidence type="ECO:0000256" key="18">
    <source>
        <dbReference type="PIRSR" id="PIRSR001155-2"/>
    </source>
</evidence>
<dbReference type="SUPFAM" id="SSF50494">
    <property type="entry name" value="Trypsin-like serine proteases"/>
    <property type="match status" value="1"/>
</dbReference>
<evidence type="ECO:0000259" key="24">
    <source>
        <dbReference type="PROSITE" id="PS01180"/>
    </source>
</evidence>
<dbReference type="GO" id="GO:0005509">
    <property type="term" value="F:calcium ion binding"/>
    <property type="evidence" value="ECO:0007669"/>
    <property type="project" value="InterPro"/>
</dbReference>
<keyword evidence="5 22" id="KW-0768">Sushi</keyword>
<dbReference type="InterPro" id="IPR024175">
    <property type="entry name" value="Pept_S1A_C1r/C1S/mannan-bd"/>
</dbReference>
<dbReference type="FunFam" id="2.60.120.290:FF:000006">
    <property type="entry name" value="Mannan-binding lectin serine protease 1"/>
    <property type="match status" value="1"/>
</dbReference>
<dbReference type="EMBL" id="AB009074">
    <property type="protein sequence ID" value="BAA86867.1"/>
    <property type="molecule type" value="mRNA"/>
</dbReference>
<feature type="binding site" evidence="20">
    <location>
        <position position="282"/>
    </location>
    <ligand>
        <name>Ca(2+)</name>
        <dbReference type="ChEBI" id="CHEBI:29108"/>
        <label>3</label>
    </ligand>
</feature>
<sequence length="719" mass="80426">MGCFWLFVLSFFTPAGANVTELTGMFGQIQSPNYPEGYPSDLDVTWNITVPAGFRIKLYFMHFDLEPSYLCEYDYVKVVSDEDLLETFCGRESTDTEQIPGREFVLTNSNTMAVTLKTDFSNEERFTGFEAHYSAVDIDECVEKLDEALVCDHFCHNYIGGYYCSCRFSYILHTDNRTCKVECNDNVFTEKSGVIRSPDYPNPYPKSSDCLYRIELEEGFAISLEFADMFDLEDHPDVPCPYDYLKIKAGSMAFGPFCGDKSPGKIDTNSSSVQILFHSGGSGDNQGWKMSFLSVGTPCPILHPPANGTIEPVQDQYSFKDQVQIRCNTGFKFVKAGDEVEAYQIECQKSGSWSSSIPTCKVIDCGAPRPLEDGIITFHSKENLTLFRSHIEYSCPALHYHLEPELNTTYTCMENGFWVNDELGTDLPTCQPVCGRPARPLPPHNKRIIGGRTAAPGFFPWQLLIVVEDVSRVPKDKWFGSGALLSRTWVLTAAHVLRSQRRDTITLVPSEYVTIYLGLHDVRQKEAAAKRTVEKIILHKAFDPRTYNNDIALVKMKDKVSMNVFVMPLCLPSLHQEMEEPQPNTLGLVAGWGITNPNLTLDDASGSDQATLSNILQYVKLPVTLQAECKSSYESRSDSYNVTDNMFCAGFYEGGKDTCLGDSGGAFITYDSSTQSWVAQGLVSWGGPEKCGSKRVYGVYTKISKYARWLADKMSNSSD</sequence>
<dbReference type="PROSITE" id="PS50923">
    <property type="entry name" value="SUSHI"/>
    <property type="match status" value="2"/>
</dbReference>
<dbReference type="FunFam" id="2.40.10.10:FF:000068">
    <property type="entry name" value="transmembrane protease serine 2"/>
    <property type="match status" value="1"/>
</dbReference>
<keyword evidence="13 20" id="KW-0106">Calcium</keyword>
<organism evidence="27">
    <name type="scientific">Triakis scyllium</name>
    <name type="common">Banded houndshark</name>
    <name type="synonym">Hemigaleus pingi</name>
    <dbReference type="NCBI Taxonomy" id="30494"/>
    <lineage>
        <taxon>Eukaryota</taxon>
        <taxon>Metazoa</taxon>
        <taxon>Chordata</taxon>
        <taxon>Craniata</taxon>
        <taxon>Vertebrata</taxon>
        <taxon>Chondrichthyes</taxon>
        <taxon>Elasmobranchii</taxon>
        <taxon>Galeomorphii</taxon>
        <taxon>Galeoidea</taxon>
        <taxon>Carcharhiniformes</taxon>
        <taxon>Triakidae</taxon>
        <taxon>Triakis</taxon>
    </lineage>
</organism>
<evidence type="ECO:0000256" key="6">
    <source>
        <dbReference type="ARBA" id="ARBA00022670"/>
    </source>
</evidence>
<dbReference type="InterPro" id="IPR043504">
    <property type="entry name" value="Peptidase_S1_PA_chymotrypsin"/>
</dbReference>
<feature type="disulfide bond" evidence="18">
    <location>
        <begin position="629"/>
        <end position="648"/>
    </location>
</feature>
<evidence type="ECO:0000256" key="15">
    <source>
        <dbReference type="ARBA" id="ARBA00023157"/>
    </source>
</evidence>
<feature type="binding site" evidence="20">
    <location>
        <position position="119"/>
    </location>
    <ligand>
        <name>Ca(2+)</name>
        <dbReference type="ChEBI" id="CHEBI:29108"/>
        <label>1</label>
    </ligand>
</feature>
<evidence type="ECO:0000256" key="19">
    <source>
        <dbReference type="PIRSR" id="PIRSR001155-3"/>
    </source>
</evidence>
<feature type="domain" description="CUB" evidence="24">
    <location>
        <begin position="183"/>
        <end position="295"/>
    </location>
</feature>
<evidence type="ECO:0000256" key="5">
    <source>
        <dbReference type="ARBA" id="ARBA00022659"/>
    </source>
</evidence>
<feature type="modified residue" description="(3R)-3-hydroxyasparagine" evidence="19">
    <location>
        <position position="157"/>
    </location>
</feature>
<dbReference type="Pfam" id="PF00089">
    <property type="entry name" value="Trypsin"/>
    <property type="match status" value="1"/>
</dbReference>
<dbReference type="Gene3D" id="2.10.25.10">
    <property type="entry name" value="Laminin"/>
    <property type="match status" value="1"/>
</dbReference>
<evidence type="ECO:0000256" key="20">
    <source>
        <dbReference type="PIRSR" id="PIRSR001155-4"/>
    </source>
</evidence>
<feature type="disulfide bond" evidence="18">
    <location>
        <begin position="151"/>
        <end position="164"/>
    </location>
</feature>
<feature type="active site" description="Charge relay system" evidence="17">
    <location>
        <position position="663"/>
    </location>
</feature>
<feature type="disulfide bond" evidence="18">
    <location>
        <begin position="299"/>
        <end position="347"/>
    </location>
</feature>
<evidence type="ECO:0000256" key="11">
    <source>
        <dbReference type="ARBA" id="ARBA00022813"/>
    </source>
</evidence>
<feature type="binding site" evidence="20">
    <location>
        <position position="74"/>
    </location>
    <ligand>
        <name>Ca(2+)</name>
        <dbReference type="ChEBI" id="CHEBI:29108"/>
        <label>1</label>
    </ligand>
</feature>
<dbReference type="SUPFAM" id="SSF49854">
    <property type="entry name" value="Spermadhesin, CUB domain"/>
    <property type="match status" value="2"/>
</dbReference>
<keyword evidence="12" id="KW-0720">Serine protease</keyword>
<feature type="disulfide bond" evidence="18">
    <location>
        <begin position="365"/>
        <end position="412"/>
    </location>
</feature>
<feature type="active site" description="Charge relay system" evidence="17">
    <location>
        <position position="495"/>
    </location>
</feature>
<dbReference type="CDD" id="cd00190">
    <property type="entry name" value="Tryp_SPc"/>
    <property type="match status" value="1"/>
</dbReference>
<evidence type="ECO:0000256" key="14">
    <source>
        <dbReference type="ARBA" id="ARBA00022859"/>
    </source>
</evidence>
<dbReference type="GO" id="GO:0006956">
    <property type="term" value="P:complement activation"/>
    <property type="evidence" value="ECO:0007669"/>
    <property type="project" value="InterPro"/>
</dbReference>
<feature type="disulfide bond" evidence="18 21">
    <location>
        <begin position="183"/>
        <end position="210"/>
    </location>
</feature>
<keyword evidence="4" id="KW-0399">Innate immunity</keyword>
<dbReference type="PANTHER" id="PTHR24255">
    <property type="entry name" value="COMPLEMENT COMPONENT 1, S SUBCOMPONENT-RELATED"/>
    <property type="match status" value="1"/>
</dbReference>
<dbReference type="SMART" id="SM00032">
    <property type="entry name" value="CCP"/>
    <property type="match status" value="2"/>
</dbReference>
<evidence type="ECO:0000259" key="26">
    <source>
        <dbReference type="PROSITE" id="PS50923"/>
    </source>
</evidence>
<evidence type="ECO:0000256" key="21">
    <source>
        <dbReference type="PROSITE-ProRule" id="PRU00059"/>
    </source>
</evidence>
<evidence type="ECO:0000256" key="13">
    <source>
        <dbReference type="ARBA" id="ARBA00022837"/>
    </source>
</evidence>
<dbReference type="PANTHER" id="PTHR24255:SF13">
    <property type="entry name" value="MANNAN-BINDING LECTIN SERINE PROTEASE 1"/>
    <property type="match status" value="1"/>
</dbReference>
<evidence type="ECO:0000256" key="22">
    <source>
        <dbReference type="PROSITE-ProRule" id="PRU00302"/>
    </source>
</evidence>
<dbReference type="PRINTS" id="PR00722">
    <property type="entry name" value="CHYMOTRYPSIN"/>
</dbReference>
<dbReference type="InterPro" id="IPR001314">
    <property type="entry name" value="Peptidase_S1A"/>
</dbReference>
<keyword evidence="8 23" id="KW-0732">Signal</keyword>
<dbReference type="CDD" id="cd00033">
    <property type="entry name" value="CCP"/>
    <property type="match status" value="2"/>
</dbReference>
<reference evidence="27" key="1">
    <citation type="journal article" date="1998" name="J. Immunol.">
        <title>Two lineages of mannose-binding lectin-associated serine protease (MASP) in vertebrates.</title>
        <authorList>
            <person name="Endo Y."/>
            <person name="Takahashi M."/>
            <person name="Nakao M."/>
            <person name="Saiga H."/>
            <person name="Sekine H."/>
            <person name="Matsushita M."/>
            <person name="Nonaka M."/>
            <person name="Fujita T."/>
        </authorList>
    </citation>
    <scope>NUCLEOTIDE SEQUENCE</scope>
    <source>
        <tissue evidence="27">Liver</tissue>
    </source>
</reference>
<comment type="subcellular location">
    <subcellularLocation>
        <location evidence="1">Secreted</location>
    </subcellularLocation>
</comment>
<feature type="disulfide bond" evidence="18">
    <location>
        <begin position="166"/>
        <end position="179"/>
    </location>
</feature>
<keyword evidence="15 18" id="KW-1015">Disulfide bond</keyword>
<dbReference type="InterPro" id="IPR018097">
    <property type="entry name" value="EGF_Ca-bd_CS"/>
</dbReference>
<feature type="binding site" evidence="20">
    <location>
        <position position="233"/>
    </location>
    <ligand>
        <name>Ca(2+)</name>
        <dbReference type="ChEBI" id="CHEBI:29108"/>
        <label>3</label>
    </ligand>
</feature>
<dbReference type="SMART" id="SM00042">
    <property type="entry name" value="CUB"/>
    <property type="match status" value="2"/>
</dbReference>
<evidence type="ECO:0000256" key="4">
    <source>
        <dbReference type="ARBA" id="ARBA00022588"/>
    </source>
</evidence>
<keyword evidence="2" id="KW-0964">Secreted</keyword>
<comment type="caution">
    <text evidence="22">Lacks conserved residue(s) required for the propagation of feature annotation.</text>
</comment>
<dbReference type="FunFam" id="2.10.70.10:FF:000016">
    <property type="entry name" value="Mannan-binding lectin serine protease 1"/>
    <property type="match status" value="1"/>
</dbReference>
<keyword evidence="27" id="KW-0430">Lectin</keyword>
<feature type="active site" description="Charge relay system" evidence="17">
    <location>
        <position position="550"/>
    </location>
</feature>
<dbReference type="SUPFAM" id="SSF57535">
    <property type="entry name" value="Complement control module/SCR domain"/>
    <property type="match status" value="2"/>
</dbReference>
<feature type="signal peptide" evidence="23">
    <location>
        <begin position="1"/>
        <end position="17"/>
    </location>
</feature>
<evidence type="ECO:0000256" key="7">
    <source>
        <dbReference type="ARBA" id="ARBA00022723"/>
    </source>
</evidence>
<dbReference type="Gene3D" id="2.40.10.10">
    <property type="entry name" value="Trypsin-like serine proteases"/>
    <property type="match status" value="2"/>
</dbReference>
<dbReference type="SMART" id="SM00020">
    <property type="entry name" value="Tryp_SPc"/>
    <property type="match status" value="1"/>
</dbReference>
<dbReference type="PROSITE" id="PS50240">
    <property type="entry name" value="TRYPSIN_DOM"/>
    <property type="match status" value="1"/>
</dbReference>
<feature type="disulfide bond" evidence="18">
    <location>
        <begin position="141"/>
        <end position="155"/>
    </location>
</feature>
<evidence type="ECO:0000256" key="2">
    <source>
        <dbReference type="ARBA" id="ARBA00022525"/>
    </source>
</evidence>
<feature type="disulfide bond" evidence="18">
    <location>
        <begin position="659"/>
        <end position="691"/>
    </location>
</feature>
<dbReference type="FunFam" id="2.60.120.290:FF:000012">
    <property type="entry name" value="mannan-binding lectin serine protease 1 isoform X1"/>
    <property type="match status" value="1"/>
</dbReference>
<feature type="binding site" evidence="20">
    <location>
        <position position="121"/>
    </location>
    <ligand>
        <name>Ca(2+)</name>
        <dbReference type="ChEBI" id="CHEBI:29108"/>
        <label>1</label>
    </ligand>
</feature>
<dbReference type="PROSITE" id="PS01180">
    <property type="entry name" value="CUB"/>
    <property type="match status" value="2"/>
</dbReference>
<feature type="disulfide bond" evidence="18">
    <location>
        <begin position="395"/>
        <end position="430"/>
    </location>
</feature>
<keyword evidence="3" id="KW-0245">EGF-like domain</keyword>
<comment type="PTM">
    <text evidence="19">The iron and 2-oxoglutarate dependent 3-hydroxylation of aspartate and asparagine is (R) stereospecific within EGF domains.</text>
</comment>
<feature type="binding site" evidence="20">
    <location>
        <position position="137"/>
    </location>
    <ligand>
        <name>Ca(2+)</name>
        <dbReference type="ChEBI" id="CHEBI:29108"/>
        <label>2</label>
    </ligand>
</feature>
<proteinExistence type="evidence at transcript level"/>
<dbReference type="InterPro" id="IPR000859">
    <property type="entry name" value="CUB_dom"/>
</dbReference>
<evidence type="ECO:0000256" key="23">
    <source>
        <dbReference type="SAM" id="SignalP"/>
    </source>
</evidence>
<dbReference type="SMART" id="SM00179">
    <property type="entry name" value="EGF_CA"/>
    <property type="match status" value="1"/>
</dbReference>
<dbReference type="GO" id="GO:0045087">
    <property type="term" value="P:innate immune response"/>
    <property type="evidence" value="ECO:0007669"/>
    <property type="project" value="UniProtKB-KW"/>
</dbReference>
<keyword evidence="6 27" id="KW-0645">Protease</keyword>
<evidence type="ECO:0000256" key="3">
    <source>
        <dbReference type="ARBA" id="ARBA00022536"/>
    </source>
</evidence>
<feature type="domain" description="Sushi" evidence="26">
    <location>
        <begin position="297"/>
        <end position="362"/>
    </location>
</feature>
<dbReference type="GO" id="GO:0004252">
    <property type="term" value="F:serine-type endopeptidase activity"/>
    <property type="evidence" value="ECO:0007669"/>
    <property type="project" value="InterPro"/>
</dbReference>
<dbReference type="InterPro" id="IPR009003">
    <property type="entry name" value="Peptidase_S1_PA"/>
</dbReference>
<feature type="binding site" evidence="20">
    <location>
        <position position="140"/>
    </location>
    <ligand>
        <name>Ca(2+)</name>
        <dbReference type="ChEBI" id="CHEBI:29108"/>
        <label>2</label>
    </ligand>
</feature>
<feature type="domain" description="CUB" evidence="24">
    <location>
        <begin position="15"/>
        <end position="136"/>
    </location>
</feature>
<dbReference type="GO" id="GO:0006508">
    <property type="term" value="P:proteolysis"/>
    <property type="evidence" value="ECO:0007669"/>
    <property type="project" value="UniProtKB-KW"/>
</dbReference>
<evidence type="ECO:0000256" key="1">
    <source>
        <dbReference type="ARBA" id="ARBA00004613"/>
    </source>
</evidence>
<accession>Q9PVY2</accession>
<dbReference type="MEROPS" id="S01.132"/>
<dbReference type="PIRSF" id="PIRSF001155">
    <property type="entry name" value="C1r_C1s_MASP"/>
    <property type="match status" value="1"/>
</dbReference>
<protein>
    <submittedName>
        <fullName evidence="27">Mannose-binding lectin-associated serine protease</fullName>
    </submittedName>
</protein>
<evidence type="ECO:0000313" key="27">
    <source>
        <dbReference type="EMBL" id="BAA86867.1"/>
    </source>
</evidence>
<evidence type="ECO:0000256" key="9">
    <source>
        <dbReference type="ARBA" id="ARBA00022737"/>
    </source>
</evidence>
<dbReference type="InterPro" id="IPR001881">
    <property type="entry name" value="EGF-like_Ca-bd_dom"/>
</dbReference>
<feature type="binding site" evidence="20">
    <location>
        <position position="161"/>
    </location>
    <ligand>
        <name>Ca(2+)</name>
        <dbReference type="ChEBI" id="CHEBI:29108"/>
        <label>2</label>
    </ligand>
</feature>
<feature type="disulfide bond" evidence="18">
    <location>
        <begin position="327"/>
        <end position="360"/>
    </location>
</feature>
<dbReference type="FunFam" id="2.10.25.10:FF:000059">
    <property type="entry name" value="Mannan-binding lectin serine protease 1"/>
    <property type="match status" value="1"/>
</dbReference>
<evidence type="ECO:0000256" key="17">
    <source>
        <dbReference type="PIRSR" id="PIRSR001155-1"/>
    </source>
</evidence>
<keyword evidence="11" id="KW-0068">Autocatalytic cleavage</keyword>
<dbReference type="InterPro" id="IPR001254">
    <property type="entry name" value="Trypsin_dom"/>
</dbReference>
<dbReference type="GO" id="GO:0005615">
    <property type="term" value="C:extracellular space"/>
    <property type="evidence" value="ECO:0007669"/>
    <property type="project" value="TreeGrafter"/>
</dbReference>
<evidence type="ECO:0000256" key="16">
    <source>
        <dbReference type="ARBA" id="ARBA00023278"/>
    </source>
</evidence>
<dbReference type="AlphaFoldDB" id="Q9PVY2"/>
<feature type="chain" id="PRO_5004331170" evidence="23">
    <location>
        <begin position="18"/>
        <end position="719"/>
    </location>
</feature>
<dbReference type="Gene3D" id="2.60.120.290">
    <property type="entry name" value="Spermadhesin, CUB domain"/>
    <property type="match status" value="2"/>
</dbReference>
<dbReference type="Pfam" id="PF00084">
    <property type="entry name" value="Sushi"/>
    <property type="match status" value="1"/>
</dbReference>
<feature type="disulfide bond" evidence="18">
    <location>
        <begin position="240"/>
        <end position="258"/>
    </location>
</feature>
<dbReference type="CDD" id="cd00054">
    <property type="entry name" value="EGF_CA"/>
    <property type="match status" value="1"/>
</dbReference>
<dbReference type="InterPro" id="IPR035976">
    <property type="entry name" value="Sushi/SCR/CCP_sf"/>
</dbReference>
<evidence type="ECO:0000259" key="25">
    <source>
        <dbReference type="PROSITE" id="PS50240"/>
    </source>
</evidence>
<name>Q9PVY2_TRISC</name>
<feature type="binding site" evidence="20">
    <location>
        <position position="157"/>
    </location>
    <ligand>
        <name>Ca(2+)</name>
        <dbReference type="ChEBI" id="CHEBI:29108"/>
        <label>2</label>
    </ligand>
</feature>
<dbReference type="PROSITE" id="PS00135">
    <property type="entry name" value="TRYPSIN_SER"/>
    <property type="match status" value="1"/>
</dbReference>
<evidence type="ECO:0000256" key="8">
    <source>
        <dbReference type="ARBA" id="ARBA00022729"/>
    </source>
</evidence>